<dbReference type="Proteomes" id="UP000266841">
    <property type="component" value="Unassembled WGS sequence"/>
</dbReference>
<evidence type="ECO:0000313" key="2">
    <source>
        <dbReference type="EMBL" id="EJK46849.1"/>
    </source>
</evidence>
<accession>K0R4V9</accession>
<keyword evidence="3" id="KW-1185">Reference proteome</keyword>
<feature type="compositionally biased region" description="Basic and acidic residues" evidence="1">
    <location>
        <begin position="335"/>
        <end position="352"/>
    </location>
</feature>
<feature type="compositionally biased region" description="Basic and acidic residues" evidence="1">
    <location>
        <begin position="490"/>
        <end position="502"/>
    </location>
</feature>
<sequence length="592" mass="66054">MGNAASGKARDVARKGAARVQSLNSNQTRADALAAWEERSRPPPPVDASSSRSTRRDEYSPTRGHDPSSPPMTGSVPEMPDDLIKFLNDAGPLERQVDKELTSSKVYETLKDDRAREQQTKEANRRVRKRVPIMSSYKDLAENNSSNQMSVMDDGTTTERTTNFSTREQAPGGFGVKREDLYRILNALDSAKVDSPEWNRRVESEYDDLINFEPDKNKKTFDRLKDRALLEDSLRMIGIPAIMKDVDGDYIGVWKKRVDELKHSGGMKLAREDSVRLIMLSETPPKSENKNECWVLRDLVQVPSQSLMSSTQRPQGKYKDHPTATKLHGACWSSPDRELHQSRSAEHDEQEGTKAGVVDWESMVQNEPGRTEIPLFLDACGRHEAASDRQRRAPHSSVLCAEHVACSQSALVSVPACELNTRTAFNDEAFNGEPATATHSAAAGARVNVSGELEPTYEEGRDGDSDDESGNSDYSDDESESSGDESEQTSTDKSEGDDEIRSNKFKKRSGSRPRKVLEGFSVTSKMIRLFEALREIHDKAPGECPEEIKLIVFTYECIEFVLDLDGKNETQLTGLIEHIRKRCGKARSAHQS</sequence>
<feature type="compositionally biased region" description="Basic and acidic residues" evidence="1">
    <location>
        <begin position="54"/>
        <end position="66"/>
    </location>
</feature>
<feature type="region of interest" description="Disordered" evidence="1">
    <location>
        <begin position="455"/>
        <end position="510"/>
    </location>
</feature>
<dbReference type="eggNOG" id="ENOG502SZU1">
    <property type="taxonomic scope" value="Eukaryota"/>
</dbReference>
<reference evidence="2 3" key="1">
    <citation type="journal article" date="2012" name="Genome Biol.">
        <title>Genome and low-iron response of an oceanic diatom adapted to chronic iron limitation.</title>
        <authorList>
            <person name="Lommer M."/>
            <person name="Specht M."/>
            <person name="Roy A.S."/>
            <person name="Kraemer L."/>
            <person name="Andreson R."/>
            <person name="Gutowska M.A."/>
            <person name="Wolf J."/>
            <person name="Bergner S.V."/>
            <person name="Schilhabel M.B."/>
            <person name="Klostermeier U.C."/>
            <person name="Beiko R.G."/>
            <person name="Rosenstiel P."/>
            <person name="Hippler M."/>
            <person name="Laroche J."/>
        </authorList>
    </citation>
    <scope>NUCLEOTIDE SEQUENCE [LARGE SCALE GENOMIC DNA]</scope>
    <source>
        <strain evidence="2 3">CCMP1005</strain>
    </source>
</reference>
<comment type="caution">
    <text evidence="2">The sequence shown here is derived from an EMBL/GenBank/DDBJ whole genome shotgun (WGS) entry which is preliminary data.</text>
</comment>
<evidence type="ECO:0000256" key="1">
    <source>
        <dbReference type="SAM" id="MobiDB-lite"/>
    </source>
</evidence>
<dbReference type="EMBL" id="AGNL01047497">
    <property type="protein sequence ID" value="EJK46849.1"/>
    <property type="molecule type" value="Genomic_DNA"/>
</dbReference>
<protein>
    <submittedName>
        <fullName evidence="2">Uncharacterized protein</fullName>
    </submittedName>
</protein>
<feature type="compositionally biased region" description="Acidic residues" evidence="1">
    <location>
        <begin position="464"/>
        <end position="487"/>
    </location>
</feature>
<dbReference type="OrthoDB" id="49581at2759"/>
<name>K0R4V9_THAOC</name>
<gene>
    <name evidence="2" type="ORF">THAOC_34462</name>
</gene>
<evidence type="ECO:0000313" key="3">
    <source>
        <dbReference type="Proteomes" id="UP000266841"/>
    </source>
</evidence>
<feature type="region of interest" description="Disordered" evidence="1">
    <location>
        <begin position="1"/>
        <end position="83"/>
    </location>
</feature>
<proteinExistence type="predicted"/>
<feature type="compositionally biased region" description="Polar residues" evidence="1">
    <location>
        <begin position="305"/>
        <end position="314"/>
    </location>
</feature>
<feature type="region of interest" description="Disordered" evidence="1">
    <location>
        <begin position="305"/>
        <end position="355"/>
    </location>
</feature>
<dbReference type="AlphaFoldDB" id="K0R4V9"/>
<organism evidence="2 3">
    <name type="scientific">Thalassiosira oceanica</name>
    <name type="common">Marine diatom</name>
    <dbReference type="NCBI Taxonomy" id="159749"/>
    <lineage>
        <taxon>Eukaryota</taxon>
        <taxon>Sar</taxon>
        <taxon>Stramenopiles</taxon>
        <taxon>Ochrophyta</taxon>
        <taxon>Bacillariophyta</taxon>
        <taxon>Coscinodiscophyceae</taxon>
        <taxon>Thalassiosirophycidae</taxon>
        <taxon>Thalassiosirales</taxon>
        <taxon>Thalassiosiraceae</taxon>
        <taxon>Thalassiosira</taxon>
    </lineage>
</organism>